<dbReference type="FunFam" id="3.30.2350.10:FF:000011">
    <property type="entry name" value="tRNA pseudouridine synthase B"/>
    <property type="match status" value="1"/>
</dbReference>
<dbReference type="CDD" id="cd02573">
    <property type="entry name" value="PseudoU_synth_EcTruB"/>
    <property type="match status" value="1"/>
</dbReference>
<evidence type="ECO:0000259" key="7">
    <source>
        <dbReference type="Pfam" id="PF16198"/>
    </source>
</evidence>
<name>A0AAP3U219_PEDAC</name>
<feature type="active site" description="Nucleophile" evidence="5">
    <location>
        <position position="38"/>
    </location>
</feature>
<comment type="catalytic activity">
    <reaction evidence="1 5">
        <text>uridine(55) in tRNA = pseudouridine(55) in tRNA</text>
        <dbReference type="Rhea" id="RHEA:42532"/>
        <dbReference type="Rhea" id="RHEA-COMP:10101"/>
        <dbReference type="Rhea" id="RHEA-COMP:10102"/>
        <dbReference type="ChEBI" id="CHEBI:65314"/>
        <dbReference type="ChEBI" id="CHEBI:65315"/>
        <dbReference type="EC" id="5.4.99.25"/>
    </reaction>
</comment>
<evidence type="ECO:0000259" key="6">
    <source>
        <dbReference type="Pfam" id="PF01509"/>
    </source>
</evidence>
<dbReference type="HAMAP" id="MF_01080">
    <property type="entry name" value="TruB_bact"/>
    <property type="match status" value="1"/>
</dbReference>
<dbReference type="Proteomes" id="UP001280897">
    <property type="component" value="Unassembled WGS sequence"/>
</dbReference>
<dbReference type="SUPFAM" id="SSF55120">
    <property type="entry name" value="Pseudouridine synthase"/>
    <property type="match status" value="1"/>
</dbReference>
<comment type="caution">
    <text evidence="8">The sequence shown here is derived from an EMBL/GenBank/DDBJ whole genome shotgun (WGS) entry which is preliminary data.</text>
</comment>
<dbReference type="EC" id="5.4.99.25" evidence="5"/>
<dbReference type="GO" id="GO:0031119">
    <property type="term" value="P:tRNA pseudouridine synthesis"/>
    <property type="evidence" value="ECO:0007669"/>
    <property type="project" value="UniProtKB-UniRule"/>
</dbReference>
<keyword evidence="4 5" id="KW-0413">Isomerase</keyword>
<reference evidence="8" key="1">
    <citation type="journal article" date="2023" name="PeerJ">
        <title>Selection and evaluation of lactic acid bacteria from chicken feces in Thailand as potential probiotics.</title>
        <authorList>
            <person name="Khurajog B."/>
            <person name="Disastra Y."/>
            <person name="Lawwyne L.D."/>
            <person name="Sirichokchatchawan W."/>
            <person name="Niyomtham W."/>
            <person name="Yindee J."/>
            <person name="Hampson D.J."/>
            <person name="Prapasarakul N."/>
        </authorList>
    </citation>
    <scope>NUCLEOTIDE SEQUENCE</scope>
    <source>
        <strain evidence="8">BF9</strain>
    </source>
</reference>
<dbReference type="AlphaFoldDB" id="A0AAP3U219"/>
<accession>A0AAP3U219</accession>
<evidence type="ECO:0000256" key="3">
    <source>
        <dbReference type="ARBA" id="ARBA00022694"/>
    </source>
</evidence>
<feature type="domain" description="tRNA pseudouridylate synthase B C-terminal" evidence="7">
    <location>
        <begin position="180"/>
        <end position="239"/>
    </location>
</feature>
<evidence type="ECO:0000256" key="2">
    <source>
        <dbReference type="ARBA" id="ARBA00005642"/>
    </source>
</evidence>
<dbReference type="Gene3D" id="3.30.2350.10">
    <property type="entry name" value="Pseudouridine synthase"/>
    <property type="match status" value="1"/>
</dbReference>
<dbReference type="PANTHER" id="PTHR13767">
    <property type="entry name" value="TRNA-PSEUDOURIDINE SYNTHASE"/>
    <property type="match status" value="1"/>
</dbReference>
<comment type="similarity">
    <text evidence="2 5">Belongs to the pseudouridine synthase TruB family. Type 1 subfamily.</text>
</comment>
<dbReference type="Pfam" id="PF01509">
    <property type="entry name" value="TruB_N"/>
    <property type="match status" value="1"/>
</dbReference>
<dbReference type="GO" id="GO:1990481">
    <property type="term" value="P:mRNA pseudouridine synthesis"/>
    <property type="evidence" value="ECO:0007669"/>
    <property type="project" value="TreeGrafter"/>
</dbReference>
<dbReference type="GO" id="GO:0003723">
    <property type="term" value="F:RNA binding"/>
    <property type="evidence" value="ECO:0007669"/>
    <property type="project" value="InterPro"/>
</dbReference>
<evidence type="ECO:0000256" key="1">
    <source>
        <dbReference type="ARBA" id="ARBA00000385"/>
    </source>
</evidence>
<dbReference type="GeneID" id="57365824"/>
<dbReference type="GO" id="GO:0160148">
    <property type="term" value="F:tRNA pseudouridine(55) synthase activity"/>
    <property type="evidence" value="ECO:0007669"/>
    <property type="project" value="UniProtKB-EC"/>
</dbReference>
<organism evidence="8 9">
    <name type="scientific">Pediococcus acidilactici</name>
    <dbReference type="NCBI Taxonomy" id="1254"/>
    <lineage>
        <taxon>Bacteria</taxon>
        <taxon>Bacillati</taxon>
        <taxon>Bacillota</taxon>
        <taxon>Bacilli</taxon>
        <taxon>Lactobacillales</taxon>
        <taxon>Lactobacillaceae</taxon>
        <taxon>Pediococcus</taxon>
        <taxon>Pediococcus acidilactici group</taxon>
    </lineage>
</organism>
<dbReference type="InterPro" id="IPR032819">
    <property type="entry name" value="TruB_C"/>
</dbReference>
<proteinExistence type="inferred from homology"/>
<dbReference type="InterPro" id="IPR014780">
    <property type="entry name" value="tRNA_psdUridine_synth_TruB"/>
</dbReference>
<feature type="domain" description="Pseudouridine synthase II N-terminal" evidence="6">
    <location>
        <begin position="23"/>
        <end position="179"/>
    </location>
</feature>
<keyword evidence="3 5" id="KW-0819">tRNA processing</keyword>
<dbReference type="Pfam" id="PF16198">
    <property type="entry name" value="TruB_C_2"/>
    <property type="match status" value="1"/>
</dbReference>
<evidence type="ECO:0000313" key="8">
    <source>
        <dbReference type="EMBL" id="MDV2620329.1"/>
    </source>
</evidence>
<dbReference type="NCBIfam" id="TIGR00431">
    <property type="entry name" value="TruB"/>
    <property type="match status" value="1"/>
</dbReference>
<reference evidence="8" key="2">
    <citation type="submission" date="2023-10" db="EMBL/GenBank/DDBJ databases">
        <authorList>
            <person name="Khurajog B."/>
        </authorList>
    </citation>
    <scope>NUCLEOTIDE SEQUENCE</scope>
    <source>
        <strain evidence="8">BF9</strain>
    </source>
</reference>
<protein>
    <recommendedName>
        <fullName evidence="5">tRNA pseudouridine synthase B</fullName>
        <ecNumber evidence="5">5.4.99.25</ecNumber>
    </recommendedName>
    <alternativeName>
        <fullName evidence="5">tRNA pseudouridine(55) synthase</fullName>
        <shortName evidence="5">Psi55 synthase</shortName>
    </alternativeName>
    <alternativeName>
        <fullName evidence="5">tRNA pseudouridylate synthase</fullName>
    </alternativeName>
    <alternativeName>
        <fullName evidence="5">tRNA-uridine isomerase</fullName>
    </alternativeName>
</protein>
<evidence type="ECO:0000256" key="4">
    <source>
        <dbReference type="ARBA" id="ARBA00023235"/>
    </source>
</evidence>
<dbReference type="PANTHER" id="PTHR13767:SF2">
    <property type="entry name" value="PSEUDOURIDYLATE SYNTHASE TRUB1"/>
    <property type="match status" value="1"/>
</dbReference>
<dbReference type="InterPro" id="IPR002501">
    <property type="entry name" value="PsdUridine_synth_N"/>
</dbReference>
<dbReference type="InterPro" id="IPR020103">
    <property type="entry name" value="PsdUridine_synth_cat_dom_sf"/>
</dbReference>
<dbReference type="EMBL" id="JAWJAV010000001">
    <property type="protein sequence ID" value="MDV2620329.1"/>
    <property type="molecule type" value="Genomic_DNA"/>
</dbReference>
<dbReference type="RefSeq" id="WP_024862378.1">
    <property type="nucleotide sequence ID" value="NZ_CP018763.1"/>
</dbReference>
<evidence type="ECO:0000256" key="5">
    <source>
        <dbReference type="HAMAP-Rule" id="MF_01080"/>
    </source>
</evidence>
<evidence type="ECO:0000313" key="9">
    <source>
        <dbReference type="Proteomes" id="UP001280897"/>
    </source>
</evidence>
<gene>
    <name evidence="5 8" type="primary">truB</name>
    <name evidence="8" type="ORF">R0G89_01075</name>
</gene>
<sequence length="300" mass="33680">MDGIIPINKERGMTSHDVVAKVRGILRTKKVGHSGTLDPSVDGVLPVCVGRATKVVDYLMRFGKTYQGSITLGLATTTEDLDGEVVERQPLSKPLTDAQIDAALKQMTGELTQIPPMYSAVKVNGRKLYEYARAGETVERPKRKIQVYQFKQIRPTEFDEEKGEQTIYFEVQCGKGTYVRTLAVDFGRQFGLPAVMSDLTRTSSGGFELKECVTLAELEQARDEDRVESDVLHPIDHALAKFEAIEITDSEWQLVQNGGFLKRALTEPVVAVKYKGKIQALYQYDESRQVYRPEKMLLVR</sequence>
<comment type="function">
    <text evidence="5">Responsible for synthesis of pseudouridine from uracil-55 in the psi GC loop of transfer RNAs.</text>
</comment>